<name>A0A5B7DX85_PORTR</name>
<keyword evidence="3" id="KW-1185">Reference proteome</keyword>
<evidence type="ECO:0000313" key="3">
    <source>
        <dbReference type="Proteomes" id="UP000324222"/>
    </source>
</evidence>
<sequence>MMWPGGLVAWWWREGRASPVGRVGCGLWAVGGKVTSERKPAVGECSSGSTGHCLGVEEASDLFLLSSPEM</sequence>
<evidence type="ECO:0008006" key="4">
    <source>
        <dbReference type="Google" id="ProtNLM"/>
    </source>
</evidence>
<evidence type="ECO:0000256" key="1">
    <source>
        <dbReference type="SAM" id="SignalP"/>
    </source>
</evidence>
<reference evidence="2 3" key="1">
    <citation type="submission" date="2019-05" db="EMBL/GenBank/DDBJ databases">
        <title>Another draft genome of Portunus trituberculatus and its Hox gene families provides insights of decapod evolution.</title>
        <authorList>
            <person name="Jeong J.-H."/>
            <person name="Song I."/>
            <person name="Kim S."/>
            <person name="Choi T."/>
            <person name="Kim D."/>
            <person name="Ryu S."/>
            <person name="Kim W."/>
        </authorList>
    </citation>
    <scope>NUCLEOTIDE SEQUENCE [LARGE SCALE GENOMIC DNA]</scope>
    <source>
        <tissue evidence="2">Muscle</tissue>
    </source>
</reference>
<feature type="chain" id="PRO_5022676087" description="Secreted protein" evidence="1">
    <location>
        <begin position="18"/>
        <end position="70"/>
    </location>
</feature>
<dbReference type="AlphaFoldDB" id="A0A5B7DX85"/>
<proteinExistence type="predicted"/>
<comment type="caution">
    <text evidence="2">The sequence shown here is derived from an EMBL/GenBank/DDBJ whole genome shotgun (WGS) entry which is preliminary data.</text>
</comment>
<accession>A0A5B7DX85</accession>
<protein>
    <recommendedName>
        <fullName evidence="4">Secreted protein</fullName>
    </recommendedName>
</protein>
<keyword evidence="1" id="KW-0732">Signal</keyword>
<gene>
    <name evidence="2" type="ORF">E2C01_019446</name>
</gene>
<feature type="signal peptide" evidence="1">
    <location>
        <begin position="1"/>
        <end position="17"/>
    </location>
</feature>
<organism evidence="2 3">
    <name type="scientific">Portunus trituberculatus</name>
    <name type="common">Swimming crab</name>
    <name type="synonym">Neptunus trituberculatus</name>
    <dbReference type="NCBI Taxonomy" id="210409"/>
    <lineage>
        <taxon>Eukaryota</taxon>
        <taxon>Metazoa</taxon>
        <taxon>Ecdysozoa</taxon>
        <taxon>Arthropoda</taxon>
        <taxon>Crustacea</taxon>
        <taxon>Multicrustacea</taxon>
        <taxon>Malacostraca</taxon>
        <taxon>Eumalacostraca</taxon>
        <taxon>Eucarida</taxon>
        <taxon>Decapoda</taxon>
        <taxon>Pleocyemata</taxon>
        <taxon>Brachyura</taxon>
        <taxon>Eubrachyura</taxon>
        <taxon>Portunoidea</taxon>
        <taxon>Portunidae</taxon>
        <taxon>Portuninae</taxon>
        <taxon>Portunus</taxon>
    </lineage>
</organism>
<dbReference type="Proteomes" id="UP000324222">
    <property type="component" value="Unassembled WGS sequence"/>
</dbReference>
<evidence type="ECO:0000313" key="2">
    <source>
        <dbReference type="EMBL" id="MPC26311.1"/>
    </source>
</evidence>
<dbReference type="EMBL" id="VSRR010001584">
    <property type="protein sequence ID" value="MPC26311.1"/>
    <property type="molecule type" value="Genomic_DNA"/>
</dbReference>